<dbReference type="SUPFAM" id="SSF55486">
    <property type="entry name" value="Metalloproteases ('zincins'), catalytic domain"/>
    <property type="match status" value="1"/>
</dbReference>
<dbReference type="NCBIfam" id="TIGR04183">
    <property type="entry name" value="Por_Secre_tail"/>
    <property type="match status" value="1"/>
</dbReference>
<gene>
    <name evidence="4" type="ORF">QWT87_16315</name>
</gene>
<keyword evidence="4" id="KW-0645">Protease</keyword>
<evidence type="ECO:0000259" key="3">
    <source>
        <dbReference type="Pfam" id="PF18962"/>
    </source>
</evidence>
<dbReference type="Proteomes" id="UP001168128">
    <property type="component" value="Unassembled WGS sequence"/>
</dbReference>
<reference evidence="4" key="1">
    <citation type="submission" date="2023-07" db="EMBL/GenBank/DDBJ databases">
        <title>AMR profile of multidrug- resistance Chryseobacterium gambrini related strain.</title>
        <authorList>
            <person name="Kirdat K."/>
            <person name="Bhatt A."/>
            <person name="Kuyare S."/>
            <person name="Yadav A."/>
        </authorList>
    </citation>
    <scope>NUCLEOTIDE SEQUENCE</scope>
    <source>
        <strain evidence="4">APV-1</strain>
    </source>
</reference>
<evidence type="ECO:0000313" key="5">
    <source>
        <dbReference type="Proteomes" id="UP001168128"/>
    </source>
</evidence>
<dbReference type="Pfam" id="PF18962">
    <property type="entry name" value="Por_Secre_tail"/>
    <property type="match status" value="1"/>
</dbReference>
<keyword evidence="4" id="KW-0378">Hydrolase</keyword>
<dbReference type="RefSeq" id="WP_185208217.1">
    <property type="nucleotide sequence ID" value="NZ_JAULSJ010000029.1"/>
</dbReference>
<dbReference type="InterPro" id="IPR024079">
    <property type="entry name" value="MetalloPept_cat_dom_sf"/>
</dbReference>
<accession>A0ABT8U5U0</accession>
<name>A0ABT8U5U0_9FLAO</name>
<evidence type="ECO:0000313" key="4">
    <source>
        <dbReference type="EMBL" id="MDO3426446.1"/>
    </source>
</evidence>
<proteinExistence type="predicted"/>
<keyword evidence="5" id="KW-1185">Reference proteome</keyword>
<evidence type="ECO:0000256" key="2">
    <source>
        <dbReference type="SAM" id="SignalP"/>
    </source>
</evidence>
<organism evidence="4 5">
    <name type="scientific">Chryseobacterium urinae</name>
    <dbReference type="NCBI Taxonomy" id="3058400"/>
    <lineage>
        <taxon>Bacteria</taxon>
        <taxon>Pseudomonadati</taxon>
        <taxon>Bacteroidota</taxon>
        <taxon>Flavobacteriia</taxon>
        <taxon>Flavobacteriales</taxon>
        <taxon>Weeksellaceae</taxon>
        <taxon>Chryseobacterium group</taxon>
        <taxon>Chryseobacterium</taxon>
    </lineage>
</organism>
<feature type="chain" id="PRO_5045094632" evidence="2">
    <location>
        <begin position="19"/>
        <end position="512"/>
    </location>
</feature>
<dbReference type="Pfam" id="PF13688">
    <property type="entry name" value="Reprolysin_5"/>
    <property type="match status" value="1"/>
</dbReference>
<protein>
    <submittedName>
        <fullName evidence="4">Zinc-dependent metalloprotease</fullName>
    </submittedName>
</protein>
<sequence length="512" mass="57345">MKIKFTLFIILFSLLSFAQNRIFNNSISESNLNSNQKVSKELLSSYTETKYYLQPAFDPKSDLQILLPTNKLITARFTRIFKYGNKSESYVYSIDNDPNAEFVLSKYDNILTGMYTSGTGEKVIFHQTHENIFAVSLVNESKIISQDSKNDYILGDFANLYKTNSNICLETAPICPMSIIDVMVIYTWNSRINWGGTAQSNSMITTAITNFNLALINSGINNVKINLVYSGETGYVESGDIYTDLLRFANDTDGYMDEIHTLRSTYGADLCALVTSGPTNTCGLAYITINPTEYSGTAGFSVTVFNCVLTSYTLSHEMAHNMGLRHDWYVDTYDIPCAHHHGYVNRSAISLGASGASSKRWRTIMSYNDECAANGFNCSRINRWANPDKNYNSEPTGIAIGNWDSSDEAFGFSRFSCLVADFMPSNSSLKLEEVNLNDKNFTIFPNPASENITISLNNADRHTFKIFNTIGQLIFTTTERTINVKGLSNGEYFLSVYDKNGLFIGNKKFIVK</sequence>
<comment type="caution">
    <text evidence="4">The sequence shown here is derived from an EMBL/GenBank/DDBJ whole genome shotgun (WGS) entry which is preliminary data.</text>
</comment>
<dbReference type="Gene3D" id="3.40.390.10">
    <property type="entry name" value="Collagenase (Catalytic Domain)"/>
    <property type="match status" value="1"/>
</dbReference>
<evidence type="ECO:0000256" key="1">
    <source>
        <dbReference type="ARBA" id="ARBA00022729"/>
    </source>
</evidence>
<keyword evidence="4" id="KW-0482">Metalloprotease</keyword>
<dbReference type="InterPro" id="IPR026444">
    <property type="entry name" value="Secre_tail"/>
</dbReference>
<dbReference type="GO" id="GO:0008237">
    <property type="term" value="F:metallopeptidase activity"/>
    <property type="evidence" value="ECO:0007669"/>
    <property type="project" value="UniProtKB-KW"/>
</dbReference>
<keyword evidence="1 2" id="KW-0732">Signal</keyword>
<dbReference type="EMBL" id="JAULSJ010000029">
    <property type="protein sequence ID" value="MDO3426446.1"/>
    <property type="molecule type" value="Genomic_DNA"/>
</dbReference>
<feature type="domain" description="Secretion system C-terminal sorting" evidence="3">
    <location>
        <begin position="443"/>
        <end position="511"/>
    </location>
</feature>
<feature type="signal peptide" evidence="2">
    <location>
        <begin position="1"/>
        <end position="18"/>
    </location>
</feature>